<keyword evidence="3" id="KW-1003">Cell membrane</keyword>
<evidence type="ECO:0000256" key="1">
    <source>
        <dbReference type="ARBA" id="ARBA00004651"/>
    </source>
</evidence>
<protein>
    <submittedName>
        <fullName evidence="9">MFS transporter</fullName>
    </submittedName>
</protein>
<evidence type="ECO:0000256" key="6">
    <source>
        <dbReference type="ARBA" id="ARBA00023136"/>
    </source>
</evidence>
<dbReference type="EMBL" id="BOQN01000055">
    <property type="protein sequence ID" value="GIM92426.1"/>
    <property type="molecule type" value="Genomic_DNA"/>
</dbReference>
<dbReference type="PANTHER" id="PTHR43045">
    <property type="entry name" value="SHIKIMATE TRANSPORTER"/>
    <property type="match status" value="1"/>
</dbReference>
<feature type="transmembrane region" description="Helical" evidence="7">
    <location>
        <begin position="50"/>
        <end position="74"/>
    </location>
</feature>
<accession>A0A919TE60</accession>
<dbReference type="SUPFAM" id="SSF103473">
    <property type="entry name" value="MFS general substrate transporter"/>
    <property type="match status" value="1"/>
</dbReference>
<feature type="transmembrane region" description="Helical" evidence="7">
    <location>
        <begin position="238"/>
        <end position="261"/>
    </location>
</feature>
<dbReference type="Pfam" id="PF07690">
    <property type="entry name" value="MFS_1"/>
    <property type="match status" value="1"/>
</dbReference>
<evidence type="ECO:0000259" key="8">
    <source>
        <dbReference type="PROSITE" id="PS50850"/>
    </source>
</evidence>
<comment type="caution">
    <text evidence="9">The sequence shown here is derived from an EMBL/GenBank/DDBJ whole genome shotgun (WGS) entry which is preliminary data.</text>
</comment>
<feature type="transmembrane region" description="Helical" evidence="7">
    <location>
        <begin position="86"/>
        <end position="102"/>
    </location>
</feature>
<evidence type="ECO:0000256" key="4">
    <source>
        <dbReference type="ARBA" id="ARBA00022692"/>
    </source>
</evidence>
<dbReference type="CDD" id="cd17369">
    <property type="entry name" value="MFS_ShiA_like"/>
    <property type="match status" value="1"/>
</dbReference>
<dbReference type="PANTHER" id="PTHR43045:SF1">
    <property type="entry name" value="SHIKIMATE TRANSPORTER"/>
    <property type="match status" value="1"/>
</dbReference>
<evidence type="ECO:0000256" key="2">
    <source>
        <dbReference type="ARBA" id="ARBA00022448"/>
    </source>
</evidence>
<dbReference type="RefSeq" id="WP_213008307.1">
    <property type="nucleotide sequence ID" value="NZ_BOQN01000055.1"/>
</dbReference>
<dbReference type="InterPro" id="IPR020846">
    <property type="entry name" value="MFS_dom"/>
</dbReference>
<organism evidence="9 10">
    <name type="scientific">Paractinoplanes toevensis</name>
    <dbReference type="NCBI Taxonomy" id="571911"/>
    <lineage>
        <taxon>Bacteria</taxon>
        <taxon>Bacillati</taxon>
        <taxon>Actinomycetota</taxon>
        <taxon>Actinomycetes</taxon>
        <taxon>Micromonosporales</taxon>
        <taxon>Micromonosporaceae</taxon>
        <taxon>Paractinoplanes</taxon>
    </lineage>
</organism>
<feature type="transmembrane region" description="Helical" evidence="7">
    <location>
        <begin position="328"/>
        <end position="354"/>
    </location>
</feature>
<evidence type="ECO:0000256" key="5">
    <source>
        <dbReference type="ARBA" id="ARBA00022989"/>
    </source>
</evidence>
<evidence type="ECO:0000256" key="3">
    <source>
        <dbReference type="ARBA" id="ARBA00022475"/>
    </source>
</evidence>
<gene>
    <name evidence="9" type="ORF">Ato02nite_042190</name>
</gene>
<feature type="transmembrane region" description="Helical" evidence="7">
    <location>
        <begin position="189"/>
        <end position="208"/>
    </location>
</feature>
<dbReference type="Proteomes" id="UP000677082">
    <property type="component" value="Unassembled WGS sequence"/>
</dbReference>
<feature type="transmembrane region" description="Helical" evidence="7">
    <location>
        <begin position="108"/>
        <end position="129"/>
    </location>
</feature>
<feature type="transmembrane region" description="Helical" evidence="7">
    <location>
        <begin position="150"/>
        <end position="177"/>
    </location>
</feature>
<feature type="transmembrane region" description="Helical" evidence="7">
    <location>
        <begin position="25"/>
        <end position="44"/>
    </location>
</feature>
<keyword evidence="4 7" id="KW-0812">Transmembrane</keyword>
<dbReference type="GO" id="GO:0022857">
    <property type="term" value="F:transmembrane transporter activity"/>
    <property type="evidence" value="ECO:0007669"/>
    <property type="project" value="InterPro"/>
</dbReference>
<evidence type="ECO:0000313" key="10">
    <source>
        <dbReference type="Proteomes" id="UP000677082"/>
    </source>
</evidence>
<dbReference type="Gene3D" id="1.20.1250.20">
    <property type="entry name" value="MFS general substrate transporter like domains"/>
    <property type="match status" value="2"/>
</dbReference>
<comment type="subcellular location">
    <subcellularLocation>
        <location evidence="1">Cell membrane</location>
        <topology evidence="1">Multi-pass membrane protein</topology>
    </subcellularLocation>
</comment>
<evidence type="ECO:0000313" key="9">
    <source>
        <dbReference type="EMBL" id="GIM92426.1"/>
    </source>
</evidence>
<dbReference type="InterPro" id="IPR036259">
    <property type="entry name" value="MFS_trans_sf"/>
</dbReference>
<feature type="domain" description="Major facilitator superfamily (MFS) profile" evidence="8">
    <location>
        <begin position="13"/>
        <end position="422"/>
    </location>
</feature>
<dbReference type="PROSITE" id="PS50850">
    <property type="entry name" value="MFS"/>
    <property type="match status" value="1"/>
</dbReference>
<dbReference type="InterPro" id="IPR011701">
    <property type="entry name" value="MFS"/>
</dbReference>
<keyword evidence="10" id="KW-1185">Reference proteome</keyword>
<name>A0A919TE60_9ACTN</name>
<keyword evidence="6 7" id="KW-0472">Membrane</keyword>
<reference evidence="9 10" key="1">
    <citation type="submission" date="2021-03" db="EMBL/GenBank/DDBJ databases">
        <title>Whole genome shotgun sequence of Actinoplanes toevensis NBRC 105298.</title>
        <authorList>
            <person name="Komaki H."/>
            <person name="Tamura T."/>
        </authorList>
    </citation>
    <scope>NUCLEOTIDE SEQUENCE [LARGE SCALE GENOMIC DNA]</scope>
    <source>
        <strain evidence="9 10">NBRC 105298</strain>
    </source>
</reference>
<feature type="transmembrane region" description="Helical" evidence="7">
    <location>
        <begin position="366"/>
        <end position="389"/>
    </location>
</feature>
<dbReference type="AlphaFoldDB" id="A0A919TE60"/>
<sequence length="446" mass="47065">MVASGGRGGAVLAARSAWIGSALEYYDFFLYGTAAALVFGRVFFPDDDPAVGTLVSLATFGVGYAARPLGAGVLGHVGDRHGRRRVLLLTVVAMGTATFLIGCLPSYAAIGITAPILLVLLRLLQGFFAGGEQASANSATLEHAPEGRRAYFSSFTLMGTQGGQAIATVVFIPIAALPEHSLLTWGWRVPFWISAIVAIVAVLIRRSLQETPVFVRGAERDDVARVPLAELFRDHWRAVLRVVFAAVIATPSTIFTVWALSYAVNTLGLDKTPMLWVGVLANAVAMATIPLWGRLSDRIGRKRQFVAGSIGSAAMTFAYLWSISTGSYALIFIVGVLFFGVVYTATSAVWPAFYGEMFPARVRLSGTALGTQIGFAIAGFVPSIIGWAVGSGQSAWIGAALITSLLCLVNIVAVSTARETFRVPTAQLGATGLRSPRLDGAGKASS</sequence>
<proteinExistence type="predicted"/>
<keyword evidence="2" id="KW-0813">Transport</keyword>
<feature type="transmembrane region" description="Helical" evidence="7">
    <location>
        <begin position="395"/>
        <end position="414"/>
    </location>
</feature>
<dbReference type="GO" id="GO:0005886">
    <property type="term" value="C:plasma membrane"/>
    <property type="evidence" value="ECO:0007669"/>
    <property type="project" value="UniProtKB-SubCell"/>
</dbReference>
<evidence type="ECO:0000256" key="7">
    <source>
        <dbReference type="SAM" id="Phobius"/>
    </source>
</evidence>
<feature type="transmembrane region" description="Helical" evidence="7">
    <location>
        <begin position="305"/>
        <end position="322"/>
    </location>
</feature>
<feature type="transmembrane region" description="Helical" evidence="7">
    <location>
        <begin position="273"/>
        <end position="293"/>
    </location>
</feature>
<keyword evidence="5 7" id="KW-1133">Transmembrane helix</keyword>